<organism evidence="1 2">
    <name type="scientific">Phaeocystis globosa virus PgV-16T</name>
    <dbReference type="NCBI Taxonomy" id="3071227"/>
    <lineage>
        <taxon>Viruses</taxon>
        <taxon>Varidnaviria</taxon>
        <taxon>Bamfordvirae</taxon>
        <taxon>Nucleocytoviricota</taxon>
        <taxon>Megaviricetes</taxon>
        <taxon>Imitervirales</taxon>
        <taxon>Mesomimiviridae</taxon>
        <taxon>Tethysvirus</taxon>
        <taxon>Tethysvirus hollandense</taxon>
    </lineage>
</organism>
<sequence length="122" mass="12902">MSDSAILSTKMPQKFSVADGGNSFALGRKAFTNQIHKSHQNANLAVNNSSMTNPKPIGNQGSDLRTQRLRMTAIGGGSTKLNNSVDAVAFKPSSHLNVVENARQKARGSGSGNVPKKNSITH</sequence>
<proteinExistence type="predicted"/>
<evidence type="ECO:0000313" key="2">
    <source>
        <dbReference type="Proteomes" id="UP000204225"/>
    </source>
</evidence>
<gene>
    <name evidence="1" type="ORF">PGCG_00224</name>
</gene>
<protein>
    <submittedName>
        <fullName evidence="1">Uncharacterized protein</fullName>
    </submittedName>
</protein>
<evidence type="ECO:0000313" key="1">
    <source>
        <dbReference type="EMBL" id="AGM15535.1"/>
    </source>
</evidence>
<keyword evidence="2" id="KW-1185">Reference proteome</keyword>
<name>A0AC59EX58_9VIRU</name>
<dbReference type="EMBL" id="KC662249">
    <property type="protein sequence ID" value="AGM15535.1"/>
    <property type="molecule type" value="Genomic_DNA"/>
</dbReference>
<reference evidence="1 2" key="1">
    <citation type="journal article" date="2013" name="Proc. Natl. Acad. Sci. U.S.A.">
        <title>Genome of Phaeocystis globosa virus PgV-16T highlights the common ancestry of the largest known DNA viruses infecting eukaryotes.</title>
        <authorList>
            <person name="Santini S."/>
            <person name="Jeudy S."/>
            <person name="Bartoli J."/>
            <person name="Poirot O."/>
            <person name="Lescot M."/>
            <person name="Abergel C."/>
            <person name="Barbe V."/>
            <person name="Wommack K.E."/>
            <person name="Noordeloos A.A."/>
            <person name="Brussaard C.P."/>
            <person name="Claverie J.M."/>
        </authorList>
    </citation>
    <scope>NUCLEOTIDE SEQUENCE [LARGE SCALE GENOMIC DNA]</scope>
    <source>
        <strain evidence="1 2">16T</strain>
    </source>
</reference>
<dbReference type="Proteomes" id="UP000204225">
    <property type="component" value="Segment"/>
</dbReference>
<accession>A0AC59EX58</accession>